<keyword evidence="9 12" id="KW-0456">Lyase</keyword>
<dbReference type="CDD" id="cd00950">
    <property type="entry name" value="DHDPS"/>
    <property type="match status" value="1"/>
</dbReference>
<feature type="site" description="Part of a proton relay during catalysis" evidence="12">
    <location>
        <position position="45"/>
    </location>
</feature>
<proteinExistence type="inferred from homology"/>
<dbReference type="EC" id="4.3.3.7" evidence="4 12"/>
<evidence type="ECO:0000256" key="11">
    <source>
        <dbReference type="ARBA" id="ARBA00047836"/>
    </source>
</evidence>
<evidence type="ECO:0000256" key="8">
    <source>
        <dbReference type="ARBA" id="ARBA00023154"/>
    </source>
</evidence>
<comment type="subunit">
    <text evidence="12">Homotetramer; dimer of dimers.</text>
</comment>
<comment type="catalytic activity">
    <reaction evidence="11 12">
        <text>L-aspartate 4-semialdehyde + pyruvate = (2S,4S)-4-hydroxy-2,3,4,5-tetrahydrodipicolinate + H2O + H(+)</text>
        <dbReference type="Rhea" id="RHEA:34171"/>
        <dbReference type="ChEBI" id="CHEBI:15361"/>
        <dbReference type="ChEBI" id="CHEBI:15377"/>
        <dbReference type="ChEBI" id="CHEBI:15378"/>
        <dbReference type="ChEBI" id="CHEBI:67139"/>
        <dbReference type="ChEBI" id="CHEBI:537519"/>
        <dbReference type="EC" id="4.3.3.7"/>
    </reaction>
</comment>
<feature type="binding site" evidence="12">
    <location>
        <position position="46"/>
    </location>
    <ligand>
        <name>pyruvate</name>
        <dbReference type="ChEBI" id="CHEBI:15361"/>
    </ligand>
</feature>
<evidence type="ECO:0000256" key="13">
    <source>
        <dbReference type="PIRNR" id="PIRNR001365"/>
    </source>
</evidence>
<dbReference type="SUPFAM" id="SSF51569">
    <property type="entry name" value="Aldolase"/>
    <property type="match status" value="1"/>
</dbReference>
<dbReference type="PIRSF" id="PIRSF001365">
    <property type="entry name" value="DHDPS"/>
    <property type="match status" value="1"/>
</dbReference>
<feature type="active site" description="Schiff-base intermediate with substrate" evidence="12">
    <location>
        <position position="162"/>
    </location>
</feature>
<evidence type="ECO:0000256" key="6">
    <source>
        <dbReference type="ARBA" id="ARBA00022605"/>
    </source>
</evidence>
<evidence type="ECO:0000313" key="14">
    <source>
        <dbReference type="EMBL" id="MFC4023013.1"/>
    </source>
</evidence>
<feature type="binding site" evidence="12">
    <location>
        <position position="204"/>
    </location>
    <ligand>
        <name>pyruvate</name>
        <dbReference type="ChEBI" id="CHEBI:15361"/>
    </ligand>
</feature>
<dbReference type="PANTHER" id="PTHR12128">
    <property type="entry name" value="DIHYDRODIPICOLINATE SYNTHASE"/>
    <property type="match status" value="1"/>
</dbReference>
<evidence type="ECO:0000256" key="9">
    <source>
        <dbReference type="ARBA" id="ARBA00023239"/>
    </source>
</evidence>
<feature type="site" description="Part of a proton relay during catalysis" evidence="12">
    <location>
        <position position="108"/>
    </location>
</feature>
<dbReference type="PROSITE" id="PS00666">
    <property type="entry name" value="DHDPS_2"/>
    <property type="match status" value="1"/>
</dbReference>
<dbReference type="HAMAP" id="MF_00418">
    <property type="entry name" value="DapA"/>
    <property type="match status" value="1"/>
</dbReference>
<comment type="caution">
    <text evidence="14">The sequence shown here is derived from an EMBL/GenBank/DDBJ whole genome shotgun (WGS) entry which is preliminary data.</text>
</comment>
<dbReference type="Proteomes" id="UP001595772">
    <property type="component" value="Unassembled WGS sequence"/>
</dbReference>
<comment type="caution">
    <text evidence="12">Was originally thought to be a dihydrodipicolinate synthase (DHDPS), catalyzing the condensation of (S)-aspartate-beta-semialdehyde [(S)-ASA] and pyruvate to dihydrodipicolinate (DHDP). However, it was shown in E.coli that the product of the enzymatic reaction is not dihydrodipicolinate but in fact (4S)-4-hydroxy-2,3,4,5-tetrahydro-(2S)-dipicolinic acid (HTPA), and that the consecutive dehydration reaction leading to DHDP is not spontaneous but catalyzed by DapB.</text>
</comment>
<dbReference type="PANTHER" id="PTHR12128:SF66">
    <property type="entry name" value="4-HYDROXY-2-OXOGLUTARATE ALDOLASE, MITOCHONDRIAL"/>
    <property type="match status" value="1"/>
</dbReference>
<keyword evidence="15" id="KW-1185">Reference proteome</keyword>
<dbReference type="InterPro" id="IPR005263">
    <property type="entry name" value="DapA"/>
</dbReference>
<dbReference type="Gene3D" id="3.20.20.70">
    <property type="entry name" value="Aldolase class I"/>
    <property type="match status" value="1"/>
</dbReference>
<keyword evidence="6 12" id="KW-0028">Amino-acid biosynthesis</keyword>
<dbReference type="EMBL" id="JBHSAO010000001">
    <property type="protein sequence ID" value="MFC4023013.1"/>
    <property type="molecule type" value="Genomic_DNA"/>
</dbReference>
<evidence type="ECO:0000256" key="5">
    <source>
        <dbReference type="ARBA" id="ARBA00022490"/>
    </source>
</evidence>
<evidence type="ECO:0000256" key="7">
    <source>
        <dbReference type="ARBA" id="ARBA00022915"/>
    </source>
</evidence>
<dbReference type="Pfam" id="PF00701">
    <property type="entry name" value="DHDPS"/>
    <property type="match status" value="1"/>
</dbReference>
<dbReference type="InterPro" id="IPR020625">
    <property type="entry name" value="Schiff_base-form_aldolases_AS"/>
</dbReference>
<comment type="subcellular location">
    <subcellularLocation>
        <location evidence="12">Cytoplasm</location>
    </subcellularLocation>
</comment>
<dbReference type="SMART" id="SM01130">
    <property type="entry name" value="DHDPS"/>
    <property type="match status" value="1"/>
</dbReference>
<dbReference type="InterPro" id="IPR020624">
    <property type="entry name" value="Schiff_base-form_aldolases_CS"/>
</dbReference>
<evidence type="ECO:0000256" key="1">
    <source>
        <dbReference type="ARBA" id="ARBA00003294"/>
    </source>
</evidence>
<gene>
    <name evidence="12 14" type="primary">dapA</name>
    <name evidence="14" type="ORF">ACFOUV_04185</name>
</gene>
<accession>A0ABV8GT05</accession>
<evidence type="ECO:0000256" key="10">
    <source>
        <dbReference type="ARBA" id="ARBA00023270"/>
    </source>
</evidence>
<dbReference type="PRINTS" id="PR00146">
    <property type="entry name" value="DHPICSNTHASE"/>
</dbReference>
<dbReference type="RefSeq" id="WP_379495499.1">
    <property type="nucleotide sequence ID" value="NZ_JBHSAO010000001.1"/>
</dbReference>
<keyword evidence="10 12" id="KW-0704">Schiff base</keyword>
<evidence type="ECO:0000256" key="2">
    <source>
        <dbReference type="ARBA" id="ARBA00005120"/>
    </source>
</evidence>
<dbReference type="GO" id="GO:0008840">
    <property type="term" value="F:4-hydroxy-tetrahydrodipicolinate synthase activity"/>
    <property type="evidence" value="ECO:0007669"/>
    <property type="project" value="UniProtKB-EC"/>
</dbReference>
<protein>
    <recommendedName>
        <fullName evidence="4 12">4-hydroxy-tetrahydrodipicolinate synthase</fullName>
        <shortName evidence="12">HTPA synthase</shortName>
        <ecNumber evidence="4 12">4.3.3.7</ecNumber>
    </recommendedName>
</protein>
<sequence>MNFGNVLTAMVTPFDPYGEVDFEATRGLVNYLIANGSDGLVVAGTTGESPTLTHDEKLKLFKVVVEAVDGRVPVIAGTGSNNTRASIELTIEAEKTGVDAIMLVTPYYNKPSQEGMYQHFRTIAESTALPVMLYNIPGRSVVSLDLDTIIRLSQIKNIVSVKEASGVLDRTAELISHTSDDFSVYSGEDSLTLPTLAIGGTGIVSVSSHIIGNEMQEMIEHFNRGEVTKAGDIHRRILPVMNAMFQAPSPTPVKEALNRIGVPVGSVRLPLIPLNDLERESLSKVIAIYEEKRVAGY</sequence>
<evidence type="ECO:0000256" key="4">
    <source>
        <dbReference type="ARBA" id="ARBA00012086"/>
    </source>
</evidence>
<keyword evidence="5 12" id="KW-0963">Cytoplasm</keyword>
<evidence type="ECO:0000256" key="12">
    <source>
        <dbReference type="HAMAP-Rule" id="MF_00418"/>
    </source>
</evidence>
<comment type="pathway">
    <text evidence="2 12">Amino-acid biosynthesis; L-lysine biosynthesis via DAP pathway; (S)-tetrahydrodipicolinate from L-aspartate: step 3/4.</text>
</comment>
<organism evidence="14 15">
    <name type="scientific">Oceanobacillus longus</name>
    <dbReference type="NCBI Taxonomy" id="930120"/>
    <lineage>
        <taxon>Bacteria</taxon>
        <taxon>Bacillati</taxon>
        <taxon>Bacillota</taxon>
        <taxon>Bacilli</taxon>
        <taxon>Bacillales</taxon>
        <taxon>Bacillaceae</taxon>
        <taxon>Oceanobacillus</taxon>
    </lineage>
</organism>
<evidence type="ECO:0000313" key="15">
    <source>
        <dbReference type="Proteomes" id="UP001595772"/>
    </source>
</evidence>
<dbReference type="PROSITE" id="PS00665">
    <property type="entry name" value="DHDPS_1"/>
    <property type="match status" value="1"/>
</dbReference>
<evidence type="ECO:0000256" key="3">
    <source>
        <dbReference type="ARBA" id="ARBA00007592"/>
    </source>
</evidence>
<dbReference type="InterPro" id="IPR002220">
    <property type="entry name" value="DapA-like"/>
</dbReference>
<dbReference type="NCBIfam" id="TIGR00674">
    <property type="entry name" value="dapA"/>
    <property type="match status" value="1"/>
</dbReference>
<name>A0ABV8GT05_9BACI</name>
<dbReference type="InterPro" id="IPR013785">
    <property type="entry name" value="Aldolase_TIM"/>
</dbReference>
<keyword evidence="7 12" id="KW-0220">Diaminopimelate biosynthesis</keyword>
<keyword evidence="8 12" id="KW-0457">Lysine biosynthesis</keyword>
<comment type="function">
    <text evidence="1 12">Catalyzes the condensation of (S)-aspartate-beta-semialdehyde [(S)-ASA] and pyruvate to 4-hydroxy-tetrahydrodipicolinate (HTPA).</text>
</comment>
<comment type="similarity">
    <text evidence="3 12 13">Belongs to the DapA family.</text>
</comment>
<reference evidence="15" key="1">
    <citation type="journal article" date="2019" name="Int. J. Syst. Evol. Microbiol.">
        <title>The Global Catalogue of Microorganisms (GCM) 10K type strain sequencing project: providing services to taxonomists for standard genome sequencing and annotation.</title>
        <authorList>
            <consortium name="The Broad Institute Genomics Platform"/>
            <consortium name="The Broad Institute Genome Sequencing Center for Infectious Disease"/>
            <person name="Wu L."/>
            <person name="Ma J."/>
        </authorList>
    </citation>
    <scope>NUCLEOTIDE SEQUENCE [LARGE SCALE GENOMIC DNA]</scope>
    <source>
        <strain evidence="15">IBRC-M 10703</strain>
    </source>
</reference>
<feature type="active site" description="Proton donor/acceptor" evidence="12">
    <location>
        <position position="134"/>
    </location>
</feature>